<dbReference type="EMBL" id="JASCZI010243063">
    <property type="protein sequence ID" value="MED6212615.1"/>
    <property type="molecule type" value="Genomic_DNA"/>
</dbReference>
<protein>
    <submittedName>
        <fullName evidence="2">Uncharacterized protein</fullName>
    </submittedName>
</protein>
<name>A0ABU6YTC2_9FABA</name>
<dbReference type="Proteomes" id="UP001341840">
    <property type="component" value="Unassembled WGS sequence"/>
</dbReference>
<evidence type="ECO:0000256" key="1">
    <source>
        <dbReference type="SAM" id="MobiDB-lite"/>
    </source>
</evidence>
<organism evidence="2 3">
    <name type="scientific">Stylosanthes scabra</name>
    <dbReference type="NCBI Taxonomy" id="79078"/>
    <lineage>
        <taxon>Eukaryota</taxon>
        <taxon>Viridiplantae</taxon>
        <taxon>Streptophyta</taxon>
        <taxon>Embryophyta</taxon>
        <taxon>Tracheophyta</taxon>
        <taxon>Spermatophyta</taxon>
        <taxon>Magnoliopsida</taxon>
        <taxon>eudicotyledons</taxon>
        <taxon>Gunneridae</taxon>
        <taxon>Pentapetalae</taxon>
        <taxon>rosids</taxon>
        <taxon>fabids</taxon>
        <taxon>Fabales</taxon>
        <taxon>Fabaceae</taxon>
        <taxon>Papilionoideae</taxon>
        <taxon>50 kb inversion clade</taxon>
        <taxon>dalbergioids sensu lato</taxon>
        <taxon>Dalbergieae</taxon>
        <taxon>Pterocarpus clade</taxon>
        <taxon>Stylosanthes</taxon>
    </lineage>
</organism>
<comment type="caution">
    <text evidence="2">The sequence shown here is derived from an EMBL/GenBank/DDBJ whole genome shotgun (WGS) entry which is preliminary data.</text>
</comment>
<proteinExistence type="predicted"/>
<feature type="compositionally biased region" description="Polar residues" evidence="1">
    <location>
        <begin position="22"/>
        <end position="39"/>
    </location>
</feature>
<evidence type="ECO:0000313" key="2">
    <source>
        <dbReference type="EMBL" id="MED6212615.1"/>
    </source>
</evidence>
<accession>A0ABU6YTC2</accession>
<reference evidence="2 3" key="1">
    <citation type="journal article" date="2023" name="Plants (Basel)">
        <title>Bridging the Gap: Combining Genomics and Transcriptomics Approaches to Understand Stylosanthes scabra, an Orphan Legume from the Brazilian Caatinga.</title>
        <authorList>
            <person name="Ferreira-Neto J.R.C."/>
            <person name="da Silva M.D."/>
            <person name="Binneck E."/>
            <person name="de Melo N.F."/>
            <person name="da Silva R.H."/>
            <person name="de Melo A.L.T.M."/>
            <person name="Pandolfi V."/>
            <person name="Bustamante F.O."/>
            <person name="Brasileiro-Vidal A.C."/>
            <person name="Benko-Iseppon A.M."/>
        </authorList>
    </citation>
    <scope>NUCLEOTIDE SEQUENCE [LARGE SCALE GENOMIC DNA]</scope>
    <source>
        <tissue evidence="2">Leaves</tissue>
    </source>
</reference>
<gene>
    <name evidence="2" type="ORF">PIB30_085160</name>
</gene>
<evidence type="ECO:0000313" key="3">
    <source>
        <dbReference type="Proteomes" id="UP001341840"/>
    </source>
</evidence>
<feature type="region of interest" description="Disordered" evidence="1">
    <location>
        <begin position="1"/>
        <end position="49"/>
    </location>
</feature>
<keyword evidence="3" id="KW-1185">Reference proteome</keyword>
<feature type="compositionally biased region" description="Basic residues" evidence="1">
    <location>
        <begin position="1"/>
        <end position="20"/>
    </location>
</feature>
<sequence>MLRHHHGAPARQHQMSRRGKQAATSDATPSRVRASTNSSRGRDEGFPANRFDHQLHFDHWKGLENRDIVHERILRLDGDERRVFQERILRLGWGFMYEDPICINVSMVREFCANFSSAKQD</sequence>
<feature type="compositionally biased region" description="Basic and acidic residues" evidence="1">
    <location>
        <begin position="40"/>
        <end position="49"/>
    </location>
</feature>